<organism evidence="10 13">
    <name type="scientific">Nocardia seriolae</name>
    <dbReference type="NCBI Taxonomy" id="37332"/>
    <lineage>
        <taxon>Bacteria</taxon>
        <taxon>Bacillati</taxon>
        <taxon>Actinomycetota</taxon>
        <taxon>Actinomycetes</taxon>
        <taxon>Mycobacteriales</taxon>
        <taxon>Nocardiaceae</taxon>
        <taxon>Nocardia</taxon>
    </lineage>
</organism>
<dbReference type="KEGG" id="nsr:NS506_03586"/>
<evidence type="ECO:0000256" key="7">
    <source>
        <dbReference type="PROSITE-ProRule" id="PRU10141"/>
    </source>
</evidence>
<dbReference type="GO" id="GO:0005524">
    <property type="term" value="F:ATP binding"/>
    <property type="evidence" value="ECO:0007669"/>
    <property type="project" value="UniProtKB-UniRule"/>
</dbReference>
<dbReference type="InterPro" id="IPR000719">
    <property type="entry name" value="Prot_kinase_dom"/>
</dbReference>
<reference evidence="12" key="1">
    <citation type="submission" date="2015-07" db="EMBL/GenBank/DDBJ databases">
        <title>Nocardia seriolae U-1 whole genome shotgun sequence.</title>
        <authorList>
            <person name="Imajoh M."/>
            <person name="Fukumoto Y."/>
            <person name="Sukeda M."/>
            <person name="Yamane J."/>
            <person name="Yamasaki K."/>
            <person name="Shimizu M."/>
            <person name="Ohnishi K."/>
            <person name="Oshima S."/>
        </authorList>
    </citation>
    <scope>NUCLEOTIDE SEQUENCE [LARGE SCALE GENOMIC DNA]</scope>
    <source>
        <strain evidence="12">U-1</strain>
    </source>
</reference>
<feature type="compositionally biased region" description="Low complexity" evidence="8">
    <location>
        <begin position="343"/>
        <end position="357"/>
    </location>
</feature>
<gene>
    <name evidence="10" type="ORF">NS506_03586</name>
    <name evidence="11" type="ORF">NSK11_contig00060-0026</name>
</gene>
<evidence type="ECO:0000259" key="9">
    <source>
        <dbReference type="PROSITE" id="PS50011"/>
    </source>
</evidence>
<dbReference type="InterPro" id="IPR017441">
    <property type="entry name" value="Protein_kinase_ATP_BS"/>
</dbReference>
<keyword evidence="5 10" id="KW-0418">Kinase</keyword>
<dbReference type="SMART" id="SM00220">
    <property type="entry name" value="S_TKc"/>
    <property type="match status" value="1"/>
</dbReference>
<sequence length="491" mass="51547">MQESSFGRYRLLDVLGAGGMGQVFRAFDTGTNRIVALKVLPPVLAHDPVYRERFRRAALATARLTEPHVIPIHDFGEIDGRLFLDMRLVEGVDLGTRLGLDGPLAPASAVAVIGQIAAALDAAHRAGLVHRDVKPSNILITADDFAYLIDFGIARGGDDTGLTTDGAAIGTFAYMAPERLEDGDYDARADVYSLACVLYECLTGSKPFPGTSVERQIAAHLSAPPPRPSVEGRVPGAFDAVIGHGMAKDPNHRYPSAGALAAAAQAALAGAEPPTAQLPARVKEAAVRSNPPSGATVTERAHRPADPAKRSLRALVWAASMAVAAIVAVTLVTGQLRTGGNNSASSPSPATYATATSPLALPGPATAAPSTVPFLSTAAPGPVTSTPTQATALADFVRAHYALLPADTSTAWARLTTRYQTFIGGYDAYRNFWGTVESATAWDVSADAAQQTVTYRLNLRYRDGRTATELRRARLVPTGGSYLIDSAELVS</sequence>
<dbReference type="Proteomes" id="UP000180166">
    <property type="component" value="Chromosome"/>
</dbReference>
<reference evidence="10 13" key="3">
    <citation type="submission" date="2016-10" db="EMBL/GenBank/DDBJ databases">
        <title>Genome sequence of Nocardia seriolae strain EM150506, isolated from Anguila japonica.</title>
        <authorList>
            <person name="Han H.-J."/>
        </authorList>
    </citation>
    <scope>NUCLEOTIDE SEQUENCE [LARGE SCALE GENOMIC DNA]</scope>
    <source>
        <strain evidence="10 13">EM150506</strain>
    </source>
</reference>
<feature type="domain" description="Protein kinase" evidence="9">
    <location>
        <begin position="9"/>
        <end position="268"/>
    </location>
</feature>
<dbReference type="AlphaFoldDB" id="A0A0B8N750"/>
<dbReference type="SUPFAM" id="SSF56112">
    <property type="entry name" value="Protein kinase-like (PK-like)"/>
    <property type="match status" value="1"/>
</dbReference>
<feature type="region of interest" description="Disordered" evidence="8">
    <location>
        <begin position="338"/>
        <end position="357"/>
    </location>
</feature>
<dbReference type="InterPro" id="IPR008271">
    <property type="entry name" value="Ser/Thr_kinase_AS"/>
</dbReference>
<dbReference type="EC" id="2.7.11.1" evidence="1"/>
<dbReference type="Gene3D" id="1.10.510.10">
    <property type="entry name" value="Transferase(Phosphotransferase) domain 1"/>
    <property type="match status" value="1"/>
</dbReference>
<keyword evidence="6 7" id="KW-0067">ATP-binding</keyword>
<dbReference type="CDD" id="cd14014">
    <property type="entry name" value="STKc_PknB_like"/>
    <property type="match status" value="1"/>
</dbReference>
<dbReference type="EMBL" id="BBYQ01000060">
    <property type="protein sequence ID" value="GAP29632.1"/>
    <property type="molecule type" value="Genomic_DNA"/>
</dbReference>
<evidence type="ECO:0000256" key="6">
    <source>
        <dbReference type="ARBA" id="ARBA00022840"/>
    </source>
</evidence>
<evidence type="ECO:0000256" key="1">
    <source>
        <dbReference type="ARBA" id="ARBA00012513"/>
    </source>
</evidence>
<keyword evidence="3 10" id="KW-0808">Transferase</keyword>
<evidence type="ECO:0000313" key="12">
    <source>
        <dbReference type="Proteomes" id="UP000037179"/>
    </source>
</evidence>
<dbReference type="FunFam" id="1.10.510.10:FF:000021">
    <property type="entry name" value="Serine/threonine protein kinase"/>
    <property type="match status" value="1"/>
</dbReference>
<dbReference type="PROSITE" id="PS50011">
    <property type="entry name" value="PROTEIN_KINASE_DOM"/>
    <property type="match status" value="1"/>
</dbReference>
<dbReference type="PANTHER" id="PTHR43289">
    <property type="entry name" value="MITOGEN-ACTIVATED PROTEIN KINASE KINASE KINASE 20-RELATED"/>
    <property type="match status" value="1"/>
</dbReference>
<dbReference type="PROSITE" id="PS00107">
    <property type="entry name" value="PROTEIN_KINASE_ATP"/>
    <property type="match status" value="1"/>
</dbReference>
<dbReference type="GeneID" id="93375820"/>
<dbReference type="RefSeq" id="WP_052086543.1">
    <property type="nucleotide sequence ID" value="NZ_AP017900.1"/>
</dbReference>
<accession>A0A0B8N750</accession>
<protein>
    <recommendedName>
        <fullName evidence="1">non-specific serine/threonine protein kinase</fullName>
        <ecNumber evidence="1">2.7.11.1</ecNumber>
    </recommendedName>
</protein>
<evidence type="ECO:0000256" key="2">
    <source>
        <dbReference type="ARBA" id="ARBA00022527"/>
    </source>
</evidence>
<feature type="binding site" evidence="7">
    <location>
        <position position="38"/>
    </location>
    <ligand>
        <name>ATP</name>
        <dbReference type="ChEBI" id="CHEBI:30616"/>
    </ligand>
</feature>
<dbReference type="GO" id="GO:0004674">
    <property type="term" value="F:protein serine/threonine kinase activity"/>
    <property type="evidence" value="ECO:0007669"/>
    <property type="project" value="UniProtKB-KW"/>
</dbReference>
<evidence type="ECO:0000256" key="5">
    <source>
        <dbReference type="ARBA" id="ARBA00022777"/>
    </source>
</evidence>
<evidence type="ECO:0000313" key="13">
    <source>
        <dbReference type="Proteomes" id="UP000180166"/>
    </source>
</evidence>
<keyword evidence="12" id="KW-1185">Reference proteome</keyword>
<dbReference type="Pfam" id="PF00069">
    <property type="entry name" value="Pkinase"/>
    <property type="match status" value="1"/>
</dbReference>
<dbReference type="PROSITE" id="PS00108">
    <property type="entry name" value="PROTEIN_KINASE_ST"/>
    <property type="match status" value="1"/>
</dbReference>
<proteinExistence type="predicted"/>
<name>A0A0B8N750_9NOCA</name>
<feature type="region of interest" description="Disordered" evidence="8">
    <location>
        <begin position="287"/>
        <end position="307"/>
    </location>
</feature>
<dbReference type="OrthoDB" id="5169909at2"/>
<dbReference type="PANTHER" id="PTHR43289:SF6">
    <property type="entry name" value="SERINE_THREONINE-PROTEIN KINASE NEKL-3"/>
    <property type="match status" value="1"/>
</dbReference>
<keyword evidence="2 10" id="KW-0723">Serine/threonine-protein kinase</keyword>
<reference evidence="11 12" key="2">
    <citation type="journal article" date="2016" name="Genome Announc.">
        <title>Draft Genome Sequence of Erythromycin- and Oxytetracycline-Sensitive Nocardia seriolae Strain U-1 (NBRC 110359).</title>
        <authorList>
            <person name="Imajoh M."/>
            <person name="Sukeda M."/>
            <person name="Shimizu M."/>
            <person name="Yamane J."/>
            <person name="Ohnishi K."/>
            <person name="Oshima S."/>
        </authorList>
    </citation>
    <scope>NUCLEOTIDE SEQUENCE [LARGE SCALE GENOMIC DNA]</scope>
    <source>
        <strain evidence="11 12">U-1</strain>
    </source>
</reference>
<evidence type="ECO:0000256" key="3">
    <source>
        <dbReference type="ARBA" id="ARBA00022679"/>
    </source>
</evidence>
<dbReference type="Proteomes" id="UP000037179">
    <property type="component" value="Unassembled WGS sequence"/>
</dbReference>
<keyword evidence="4 7" id="KW-0547">Nucleotide-binding</keyword>
<evidence type="ECO:0000313" key="10">
    <source>
        <dbReference type="EMBL" id="APA97636.1"/>
    </source>
</evidence>
<dbReference type="EMBL" id="CP017839">
    <property type="protein sequence ID" value="APA97636.1"/>
    <property type="molecule type" value="Genomic_DNA"/>
</dbReference>
<evidence type="ECO:0000313" key="11">
    <source>
        <dbReference type="EMBL" id="GAP29632.1"/>
    </source>
</evidence>
<evidence type="ECO:0000256" key="4">
    <source>
        <dbReference type="ARBA" id="ARBA00022741"/>
    </source>
</evidence>
<evidence type="ECO:0000256" key="8">
    <source>
        <dbReference type="SAM" id="MobiDB-lite"/>
    </source>
</evidence>
<dbReference type="InterPro" id="IPR011009">
    <property type="entry name" value="Kinase-like_dom_sf"/>
</dbReference>
<dbReference type="Gene3D" id="3.30.200.20">
    <property type="entry name" value="Phosphorylase Kinase, domain 1"/>
    <property type="match status" value="1"/>
</dbReference>